<dbReference type="InterPro" id="IPR013099">
    <property type="entry name" value="K_chnl_dom"/>
</dbReference>
<dbReference type="GO" id="GO:0015271">
    <property type="term" value="F:outward rectifier potassium channel activity"/>
    <property type="evidence" value="ECO:0007669"/>
    <property type="project" value="TreeGrafter"/>
</dbReference>
<accession>A0A915KBI1</accession>
<evidence type="ECO:0000256" key="2">
    <source>
        <dbReference type="ARBA" id="ARBA00022448"/>
    </source>
</evidence>
<evidence type="ECO:0000256" key="4">
    <source>
        <dbReference type="ARBA" id="ARBA00022989"/>
    </source>
</evidence>
<dbReference type="Pfam" id="PF16016">
    <property type="entry name" value="VASt"/>
    <property type="match status" value="1"/>
</dbReference>
<dbReference type="PANTHER" id="PTHR11003:SF335">
    <property type="entry name" value="POTASSIUM CHANNEL DOMAIN-CONTAINING PROTEIN"/>
    <property type="match status" value="1"/>
</dbReference>
<keyword evidence="5" id="KW-0406">Ion transport</keyword>
<evidence type="ECO:0000256" key="6">
    <source>
        <dbReference type="ARBA" id="ARBA00023136"/>
    </source>
</evidence>
<evidence type="ECO:0000256" key="5">
    <source>
        <dbReference type="ARBA" id="ARBA00023065"/>
    </source>
</evidence>
<organism evidence="10 11">
    <name type="scientific">Romanomermis culicivorax</name>
    <name type="common">Nematode worm</name>
    <dbReference type="NCBI Taxonomy" id="13658"/>
    <lineage>
        <taxon>Eukaryota</taxon>
        <taxon>Metazoa</taxon>
        <taxon>Ecdysozoa</taxon>
        <taxon>Nematoda</taxon>
        <taxon>Enoplea</taxon>
        <taxon>Dorylaimia</taxon>
        <taxon>Mermithida</taxon>
        <taxon>Mermithoidea</taxon>
        <taxon>Mermithidae</taxon>
        <taxon>Romanomermis</taxon>
    </lineage>
</organism>
<evidence type="ECO:0000313" key="11">
    <source>
        <dbReference type="WBParaSite" id="nRc.2.0.1.t36138-RA"/>
    </source>
</evidence>
<dbReference type="PROSITE" id="PS51778">
    <property type="entry name" value="VAST"/>
    <property type="match status" value="1"/>
</dbReference>
<protein>
    <submittedName>
        <fullName evidence="11">VASt domain-containing protein</fullName>
    </submittedName>
</protein>
<keyword evidence="7" id="KW-0407">Ion channel</keyword>
<dbReference type="SUPFAM" id="SSF81324">
    <property type="entry name" value="Voltage-gated potassium channels"/>
    <property type="match status" value="1"/>
</dbReference>
<feature type="transmembrane region" description="Helical" evidence="8">
    <location>
        <begin position="210"/>
        <end position="228"/>
    </location>
</feature>
<comment type="subcellular location">
    <subcellularLocation>
        <location evidence="1">Membrane</location>
        <topology evidence="1">Multi-pass membrane protein</topology>
    </subcellularLocation>
</comment>
<evidence type="ECO:0000256" key="7">
    <source>
        <dbReference type="ARBA" id="ARBA00023303"/>
    </source>
</evidence>
<keyword evidence="2" id="KW-0813">Transport</keyword>
<reference evidence="11" key="1">
    <citation type="submission" date="2022-11" db="UniProtKB">
        <authorList>
            <consortium name="WormBaseParasite"/>
        </authorList>
    </citation>
    <scope>IDENTIFICATION</scope>
</reference>
<dbReference type="WBParaSite" id="nRc.2.0.1.t36138-RA">
    <property type="protein sequence ID" value="nRc.2.0.1.t36138-RA"/>
    <property type="gene ID" value="nRc.2.0.1.g36138"/>
</dbReference>
<feature type="transmembrane region" description="Helical" evidence="8">
    <location>
        <begin position="536"/>
        <end position="559"/>
    </location>
</feature>
<evidence type="ECO:0000313" key="10">
    <source>
        <dbReference type="Proteomes" id="UP000887565"/>
    </source>
</evidence>
<dbReference type="Proteomes" id="UP000887565">
    <property type="component" value="Unplaced"/>
</dbReference>
<evidence type="ECO:0000259" key="9">
    <source>
        <dbReference type="PROSITE" id="PS51778"/>
    </source>
</evidence>
<dbReference type="GO" id="GO:0022841">
    <property type="term" value="F:potassium ion leak channel activity"/>
    <property type="evidence" value="ECO:0007669"/>
    <property type="project" value="TreeGrafter"/>
</dbReference>
<evidence type="ECO:0000256" key="3">
    <source>
        <dbReference type="ARBA" id="ARBA00022692"/>
    </source>
</evidence>
<dbReference type="AlphaFoldDB" id="A0A915KBI1"/>
<keyword evidence="3 8" id="KW-0812">Transmembrane</keyword>
<feature type="domain" description="VASt" evidence="9">
    <location>
        <begin position="303"/>
        <end position="485"/>
    </location>
</feature>
<dbReference type="GO" id="GO:0030322">
    <property type="term" value="P:stabilization of membrane potential"/>
    <property type="evidence" value="ECO:0007669"/>
    <property type="project" value="TreeGrafter"/>
</dbReference>
<dbReference type="InterPro" id="IPR031968">
    <property type="entry name" value="VASt"/>
</dbReference>
<dbReference type="Gene3D" id="1.10.287.70">
    <property type="match status" value="1"/>
</dbReference>
<keyword evidence="4 8" id="KW-1133">Transmembrane helix</keyword>
<dbReference type="Pfam" id="PF07885">
    <property type="entry name" value="Ion_trans_2"/>
    <property type="match status" value="1"/>
</dbReference>
<keyword evidence="6 8" id="KW-0472">Membrane</keyword>
<dbReference type="GO" id="GO:0005886">
    <property type="term" value="C:plasma membrane"/>
    <property type="evidence" value="ECO:0007669"/>
    <property type="project" value="TreeGrafter"/>
</dbReference>
<feature type="transmembrane region" description="Helical" evidence="8">
    <location>
        <begin position="88"/>
        <end position="112"/>
    </location>
</feature>
<evidence type="ECO:0000256" key="8">
    <source>
        <dbReference type="SAM" id="Phobius"/>
    </source>
</evidence>
<name>A0A915KBI1_ROMCU</name>
<dbReference type="PANTHER" id="PTHR11003">
    <property type="entry name" value="POTASSIUM CHANNEL, SUBFAMILY K"/>
    <property type="match status" value="1"/>
</dbReference>
<dbReference type="InterPro" id="IPR003280">
    <property type="entry name" value="2pore_dom_K_chnl"/>
</dbReference>
<sequence>MKLTKMPYDTDAMFRSPHLQKVSKDLVAQLSKNNSNPEKIATNDNNNDSFKFKKMSTRQRKLRKVLYIVLIHGSDLENMRLDHVFKIVLPHVGLNVLLILYMSAGALILMFIEKNHELYKRHEKLTNVTKIYRSIFTLTNQYCESKSTSDSYSIVNVSLTSDRELAQKQMFRENLELLLIDLSKVHEFDDRFADEDQLWTNDETQIRSRWTFQAALLYVLTVLCTTGYDHISPATDAGRIFAVCFGLLGIPLMFIAAADIGKFLSEMVSKAYSKILTLGRYAKQKLAKLAQMRRRWRNEDSNSGSVPLSETPITCPSKKMSLMSENDSLFNVPPAASETRLELPIISYFGLVLDFVFTDWVKGASDKIHTRQITYTTQLNYSFGPKSCQVIENQEKRTSQNQLTIVGECRNVGIPSGDIFDVGLTYCITRISSHTCRLRGFGGLIFRKNCWGFFKNLLEKTAFSAVEQHFIDLGNHLRNECSSINQGKHTSIELFHSCTSLYDALIRTKKHLNRKPKQNGRRRDSKRHDRSENRDFQYMFVFLTVILILLVCLNVLLYVNLWFQYTDTGSLDGTIRSLWTNSKQIDFKQKLFSLIKQLNRAVSRVEGLLTELKFKLGR</sequence>
<feature type="transmembrane region" description="Helical" evidence="8">
    <location>
        <begin position="240"/>
        <end position="260"/>
    </location>
</feature>
<keyword evidence="10" id="KW-1185">Reference proteome</keyword>
<evidence type="ECO:0000256" key="1">
    <source>
        <dbReference type="ARBA" id="ARBA00004141"/>
    </source>
</evidence>
<proteinExistence type="predicted"/>